<evidence type="ECO:0000256" key="1">
    <source>
        <dbReference type="SAM" id="Coils"/>
    </source>
</evidence>
<name>A0A0F7ZVZ5_9HYPO</name>
<dbReference type="InterPro" id="IPR018253">
    <property type="entry name" value="DnaJ_domain_CS"/>
</dbReference>
<gene>
    <name evidence="3" type="ORF">HIM_12525</name>
</gene>
<dbReference type="GO" id="GO:0005737">
    <property type="term" value="C:cytoplasm"/>
    <property type="evidence" value="ECO:0007669"/>
    <property type="project" value="TreeGrafter"/>
</dbReference>
<dbReference type="PANTHER" id="PTHR43948">
    <property type="entry name" value="DNAJ HOMOLOG SUBFAMILY B"/>
    <property type="match status" value="1"/>
</dbReference>
<keyword evidence="1" id="KW-0175">Coiled coil</keyword>
<feature type="coiled-coil region" evidence="1">
    <location>
        <begin position="112"/>
        <end position="139"/>
    </location>
</feature>
<dbReference type="Gene3D" id="1.10.287.110">
    <property type="entry name" value="DnaJ domain"/>
    <property type="match status" value="1"/>
</dbReference>
<dbReference type="PRINTS" id="PR00625">
    <property type="entry name" value="JDOMAIN"/>
</dbReference>
<dbReference type="PANTHER" id="PTHR43948:SF10">
    <property type="entry name" value="MRJ, ISOFORM E"/>
    <property type="match status" value="1"/>
</dbReference>
<sequence length="214" mass="24816">MAPAQYTEDYYAILEVSPQADGATIKASYRRLARSKHPDKNQNRPEATSEFQLLQAAYETLSDPDLRRIFDEQYPSILKRACSSNYSYNAHGSRNTPATSNKDPVCKLEKAVADIQREIDDMETQMRDHELQRRKLDGDLFEKRRSVCNLNSRLATLQTEEEADRREEASRKTWFAYFFGPRLSAKEEDERNCKRSGRRTGQLVLEWELAAPQE</sequence>
<evidence type="ECO:0000313" key="4">
    <source>
        <dbReference type="Proteomes" id="UP000054481"/>
    </source>
</evidence>
<organism evidence="3 4">
    <name type="scientific">Hirsutella minnesotensis 3608</name>
    <dbReference type="NCBI Taxonomy" id="1043627"/>
    <lineage>
        <taxon>Eukaryota</taxon>
        <taxon>Fungi</taxon>
        <taxon>Dikarya</taxon>
        <taxon>Ascomycota</taxon>
        <taxon>Pezizomycotina</taxon>
        <taxon>Sordariomycetes</taxon>
        <taxon>Hypocreomycetidae</taxon>
        <taxon>Hypocreales</taxon>
        <taxon>Ophiocordycipitaceae</taxon>
        <taxon>Hirsutella</taxon>
    </lineage>
</organism>
<dbReference type="SMART" id="SM00271">
    <property type="entry name" value="DnaJ"/>
    <property type="match status" value="1"/>
</dbReference>
<evidence type="ECO:0000313" key="3">
    <source>
        <dbReference type="EMBL" id="KJZ68082.1"/>
    </source>
</evidence>
<accession>A0A0F7ZVZ5</accession>
<dbReference type="InterPro" id="IPR036869">
    <property type="entry name" value="J_dom_sf"/>
</dbReference>
<dbReference type="InterPro" id="IPR001623">
    <property type="entry name" value="DnaJ_domain"/>
</dbReference>
<feature type="domain" description="J" evidence="2">
    <location>
        <begin position="9"/>
        <end position="74"/>
    </location>
</feature>
<proteinExistence type="predicted"/>
<dbReference type="EMBL" id="KQ031033">
    <property type="protein sequence ID" value="KJZ68082.1"/>
    <property type="molecule type" value="Genomic_DNA"/>
</dbReference>
<dbReference type="Pfam" id="PF00226">
    <property type="entry name" value="DnaJ"/>
    <property type="match status" value="1"/>
</dbReference>
<dbReference type="CDD" id="cd06257">
    <property type="entry name" value="DnaJ"/>
    <property type="match status" value="1"/>
</dbReference>
<dbReference type="AlphaFoldDB" id="A0A0F7ZVZ5"/>
<dbReference type="GO" id="GO:0044183">
    <property type="term" value="F:protein folding chaperone"/>
    <property type="evidence" value="ECO:0007669"/>
    <property type="project" value="TreeGrafter"/>
</dbReference>
<dbReference type="PROSITE" id="PS50076">
    <property type="entry name" value="DNAJ_2"/>
    <property type="match status" value="1"/>
</dbReference>
<protein>
    <recommendedName>
        <fullName evidence="2">J domain-containing protein</fullName>
    </recommendedName>
</protein>
<evidence type="ECO:0000259" key="2">
    <source>
        <dbReference type="PROSITE" id="PS50076"/>
    </source>
</evidence>
<keyword evidence="4" id="KW-1185">Reference proteome</keyword>
<dbReference type="GO" id="GO:0051087">
    <property type="term" value="F:protein-folding chaperone binding"/>
    <property type="evidence" value="ECO:0007669"/>
    <property type="project" value="TreeGrafter"/>
</dbReference>
<dbReference type="GO" id="GO:0051082">
    <property type="term" value="F:unfolded protein binding"/>
    <property type="evidence" value="ECO:0007669"/>
    <property type="project" value="TreeGrafter"/>
</dbReference>
<dbReference type="OrthoDB" id="10250354at2759"/>
<dbReference type="SUPFAM" id="SSF46565">
    <property type="entry name" value="Chaperone J-domain"/>
    <property type="match status" value="1"/>
</dbReference>
<dbReference type="GO" id="GO:0005634">
    <property type="term" value="C:nucleus"/>
    <property type="evidence" value="ECO:0007669"/>
    <property type="project" value="TreeGrafter"/>
</dbReference>
<dbReference type="Proteomes" id="UP000054481">
    <property type="component" value="Unassembled WGS sequence"/>
</dbReference>
<dbReference type="PROSITE" id="PS00636">
    <property type="entry name" value="DNAJ_1"/>
    <property type="match status" value="1"/>
</dbReference>
<reference evidence="3 4" key="1">
    <citation type="journal article" date="2014" name="Genome Biol. Evol.">
        <title>Comparative genomics and transcriptomics analyses reveal divergent lifestyle features of nematode endoparasitic fungus Hirsutella minnesotensis.</title>
        <authorList>
            <person name="Lai Y."/>
            <person name="Liu K."/>
            <person name="Zhang X."/>
            <person name="Zhang X."/>
            <person name="Li K."/>
            <person name="Wang N."/>
            <person name="Shu C."/>
            <person name="Wu Y."/>
            <person name="Wang C."/>
            <person name="Bushley K.E."/>
            <person name="Xiang M."/>
            <person name="Liu X."/>
        </authorList>
    </citation>
    <scope>NUCLEOTIDE SEQUENCE [LARGE SCALE GENOMIC DNA]</scope>
    <source>
        <strain evidence="3 4">3608</strain>
    </source>
</reference>